<dbReference type="AlphaFoldDB" id="A0A399M608"/>
<dbReference type="EMBL" id="QWLL01000033">
    <property type="protein sequence ID" value="RII76785.1"/>
    <property type="molecule type" value="Genomic_DNA"/>
</dbReference>
<evidence type="ECO:0000313" key="3">
    <source>
        <dbReference type="Proteomes" id="UP000265875"/>
    </source>
</evidence>
<dbReference type="PANTHER" id="PTHR13696:SF96">
    <property type="entry name" value="COBQ_COBB_MIND_PARA NUCLEOTIDE BINDING DOMAIN-CONTAINING PROTEIN"/>
    <property type="match status" value="1"/>
</dbReference>
<protein>
    <recommendedName>
        <fullName evidence="1">AAA domain-containing protein</fullName>
    </recommendedName>
</protein>
<sequence length="374" mass="42479">MNNKQRKLLRDTRLKAKISVAVAANYAQVEPRTWRAWETGQDTETARSPSPAALWSFFARSGLKMPDVDSDGNRPPRGEAFSISTLKGGVGKTPITLNVAACLAGQSFRVAIVTNDPLYQRALDDGMRPAAGSLVSRVDYYETLDLITYPGEIKQQRKEMRERLASLPPNEAEIYAHTHKREQMELARKECATETVEELIARYDYVLFDVNKAPEIVRRYTSLVAVIVDTYCGMSLHAAERYVAALRDIKCREAMPSLFGLLTNCDVGGVSHELEEFIGDYVEVDDEEHQQMTDARHQFCSYREGILEEIDALDFPPLSTELSGAYRIAAEMYEPKHETPQRFCYFDAIMDYAPKSHAAREIRRLTNEIIHWRL</sequence>
<organism evidence="2 3">
    <name type="scientific">Pseudomonas monteilii</name>
    <dbReference type="NCBI Taxonomy" id="76759"/>
    <lineage>
        <taxon>Bacteria</taxon>
        <taxon>Pseudomonadati</taxon>
        <taxon>Pseudomonadota</taxon>
        <taxon>Gammaproteobacteria</taxon>
        <taxon>Pseudomonadales</taxon>
        <taxon>Pseudomonadaceae</taxon>
        <taxon>Pseudomonas</taxon>
    </lineage>
</organism>
<dbReference type="InterPro" id="IPR027417">
    <property type="entry name" value="P-loop_NTPase"/>
</dbReference>
<dbReference type="SUPFAM" id="SSF52540">
    <property type="entry name" value="P-loop containing nucleoside triphosphate hydrolases"/>
    <property type="match status" value="1"/>
</dbReference>
<dbReference type="Gene3D" id="3.40.50.300">
    <property type="entry name" value="P-loop containing nucleotide triphosphate hydrolases"/>
    <property type="match status" value="1"/>
</dbReference>
<dbReference type="PANTHER" id="PTHR13696">
    <property type="entry name" value="P-LOOP CONTAINING NUCLEOSIDE TRIPHOSPHATE HYDROLASE"/>
    <property type="match status" value="1"/>
</dbReference>
<reference evidence="2 3" key="1">
    <citation type="submission" date="2018-08" db="EMBL/GenBank/DDBJ databases">
        <title>Draft genome sequence of the cyanotroph, Pseudomonas monteilii BCN3.</title>
        <authorList>
            <person name="Jones L.B."/>
            <person name="Kunz D.A."/>
        </authorList>
    </citation>
    <scope>NUCLEOTIDE SEQUENCE [LARGE SCALE GENOMIC DNA]</scope>
    <source>
        <strain evidence="2 3">BCN3</strain>
    </source>
</reference>
<gene>
    <name evidence="2" type="ORF">D0894_15220</name>
</gene>
<feature type="domain" description="AAA" evidence="1">
    <location>
        <begin position="81"/>
        <end position="212"/>
    </location>
</feature>
<evidence type="ECO:0000259" key="1">
    <source>
        <dbReference type="Pfam" id="PF13614"/>
    </source>
</evidence>
<dbReference type="InterPro" id="IPR050678">
    <property type="entry name" value="DNA_Partitioning_ATPase"/>
</dbReference>
<evidence type="ECO:0000313" key="2">
    <source>
        <dbReference type="EMBL" id="RII76785.1"/>
    </source>
</evidence>
<dbReference type="InterPro" id="IPR025669">
    <property type="entry name" value="AAA_dom"/>
</dbReference>
<dbReference type="RefSeq" id="WP_119370394.1">
    <property type="nucleotide sequence ID" value="NZ_QWLL01000033.1"/>
</dbReference>
<proteinExistence type="predicted"/>
<name>A0A399M608_9PSED</name>
<accession>A0A399M608</accession>
<comment type="caution">
    <text evidence="2">The sequence shown here is derived from an EMBL/GenBank/DDBJ whole genome shotgun (WGS) entry which is preliminary data.</text>
</comment>
<dbReference type="Pfam" id="PF13614">
    <property type="entry name" value="AAA_31"/>
    <property type="match status" value="1"/>
</dbReference>
<dbReference type="Proteomes" id="UP000265875">
    <property type="component" value="Unassembled WGS sequence"/>
</dbReference>